<reference evidence="4 7" key="3">
    <citation type="submission" date="2018-08" db="EMBL/GenBank/DDBJ databases">
        <title>Complete genome of the Arcobacter marinus type strain JCM 15502.</title>
        <authorList>
            <person name="Miller W.G."/>
            <person name="Yee E."/>
            <person name="Huynh S."/>
            <person name="Parker C.T."/>
        </authorList>
    </citation>
    <scope>NUCLEOTIDE SEQUENCE [LARGE SCALE GENOMIC DNA]</scope>
    <source>
        <strain evidence="4 7">JCM 15502</strain>
    </source>
</reference>
<feature type="coiled-coil region" evidence="1">
    <location>
        <begin position="106"/>
        <end position="140"/>
    </location>
</feature>
<dbReference type="EMBL" id="CP032101">
    <property type="protein sequence ID" value="AXX88020.1"/>
    <property type="molecule type" value="Genomic_DNA"/>
</dbReference>
<dbReference type="EMBL" id="NXAO01000015">
    <property type="protein sequence ID" value="PHO16069.1"/>
    <property type="molecule type" value="Genomic_DNA"/>
</dbReference>
<name>A0A347TN42_9BACT</name>
<feature type="signal peptide" evidence="3">
    <location>
        <begin position="1"/>
        <end position="18"/>
    </location>
</feature>
<keyword evidence="1" id="KW-0175">Coiled coil</keyword>
<proteinExistence type="predicted"/>
<evidence type="ECO:0000313" key="5">
    <source>
        <dbReference type="EMBL" id="PHO16069.1"/>
    </source>
</evidence>
<reference evidence="6" key="1">
    <citation type="submission" date="2017-09" db="EMBL/GenBank/DDBJ databases">
        <title>Arcobacter canalis sp. nov., a new species isolated from a water canal contaminated with urban sewage.</title>
        <authorList>
            <person name="Perez-Cataluna A."/>
            <person name="Salas-Masso N."/>
            <person name="Figueras M.J."/>
        </authorList>
    </citation>
    <scope>NUCLEOTIDE SEQUENCE [LARGE SCALE GENOMIC DNA]</scope>
    <source>
        <strain evidence="6">CECT 7727</strain>
    </source>
</reference>
<evidence type="ECO:0000313" key="6">
    <source>
        <dbReference type="Proteomes" id="UP000224740"/>
    </source>
</evidence>
<dbReference type="Proteomes" id="UP000264693">
    <property type="component" value="Chromosome"/>
</dbReference>
<evidence type="ECO:0000256" key="1">
    <source>
        <dbReference type="SAM" id="Coils"/>
    </source>
</evidence>
<gene>
    <name evidence="4" type="primary">cbiN</name>
    <name evidence="4" type="ORF">AMRN_2308</name>
    <name evidence="5" type="ORF">CPH92_03815</name>
</gene>
<dbReference type="Proteomes" id="UP000224740">
    <property type="component" value="Unassembled WGS sequence"/>
</dbReference>
<keyword evidence="2" id="KW-1133">Transmembrane helix</keyword>
<keyword evidence="2" id="KW-0472">Membrane</keyword>
<keyword evidence="2" id="KW-0812">Transmembrane</keyword>
<accession>A0A347TN42</accession>
<keyword evidence="3" id="KW-0732">Signal</keyword>
<evidence type="ECO:0000313" key="4">
    <source>
        <dbReference type="EMBL" id="AXX88020.1"/>
    </source>
</evidence>
<organism evidence="4 7">
    <name type="scientific">Malaciobacter marinus</name>
    <dbReference type="NCBI Taxonomy" id="505249"/>
    <lineage>
        <taxon>Bacteria</taxon>
        <taxon>Pseudomonadati</taxon>
        <taxon>Campylobacterota</taxon>
        <taxon>Epsilonproteobacteria</taxon>
        <taxon>Campylobacterales</taxon>
        <taxon>Arcobacteraceae</taxon>
        <taxon>Malaciobacter</taxon>
    </lineage>
</organism>
<keyword evidence="6" id="KW-1185">Reference proteome</keyword>
<dbReference type="RefSeq" id="WP_099310453.1">
    <property type="nucleotide sequence ID" value="NZ_CP032101.1"/>
</dbReference>
<evidence type="ECO:0000256" key="3">
    <source>
        <dbReference type="SAM" id="SignalP"/>
    </source>
</evidence>
<feature type="chain" id="PRO_5017833452" evidence="3">
    <location>
        <begin position="19"/>
        <end position="161"/>
    </location>
</feature>
<reference evidence="5" key="2">
    <citation type="submission" date="2017-09" db="EMBL/GenBank/DDBJ databases">
        <authorList>
            <person name="Perez-Cataluna A."/>
            <person name="Figueras M.J."/>
            <person name="Salas-Masso N."/>
        </authorList>
    </citation>
    <scope>NUCLEOTIDE SEQUENCE</scope>
    <source>
        <strain evidence="5">CECT 7727</strain>
    </source>
</reference>
<dbReference type="AlphaFoldDB" id="A0A347TN42"/>
<dbReference type="KEGG" id="amar:AMRN_2308"/>
<feature type="transmembrane region" description="Helical" evidence="2">
    <location>
        <begin position="139"/>
        <end position="156"/>
    </location>
</feature>
<protein>
    <submittedName>
        <fullName evidence="4">Cobalt/nickel ECF transporter CbiMNQO, S component CbiN</fullName>
    </submittedName>
</protein>
<evidence type="ECO:0000313" key="7">
    <source>
        <dbReference type="Proteomes" id="UP000264693"/>
    </source>
</evidence>
<evidence type="ECO:0000256" key="2">
    <source>
        <dbReference type="SAM" id="Phobius"/>
    </source>
</evidence>
<sequence length="161" mass="18415">MKIFLALSLLCVSLFAHKLNLFTDYENQTLYISAYFANGNGCQNCEVKIKDKDKKLLQKTFTNKKGEVSIDIKEDNFYVSVDAKGGHIATKKISLSKEEKQAIKDNSFKSINKSDLEKENERLKAKVKALESKLENMNILKTIFALLVIIGLFYILKRVKR</sequence>